<protein>
    <submittedName>
        <fullName evidence="1">Uncharacterized protein</fullName>
    </submittedName>
</protein>
<comment type="caution">
    <text evidence="1">The sequence shown here is derived from an EMBL/GenBank/DDBJ whole genome shotgun (WGS) entry which is preliminary data.</text>
</comment>
<organism evidence="1 2">
    <name type="scientific">Portunus trituberculatus</name>
    <name type="common">Swimming crab</name>
    <name type="synonym">Neptunus trituberculatus</name>
    <dbReference type="NCBI Taxonomy" id="210409"/>
    <lineage>
        <taxon>Eukaryota</taxon>
        <taxon>Metazoa</taxon>
        <taxon>Ecdysozoa</taxon>
        <taxon>Arthropoda</taxon>
        <taxon>Crustacea</taxon>
        <taxon>Multicrustacea</taxon>
        <taxon>Malacostraca</taxon>
        <taxon>Eumalacostraca</taxon>
        <taxon>Eucarida</taxon>
        <taxon>Decapoda</taxon>
        <taxon>Pleocyemata</taxon>
        <taxon>Brachyura</taxon>
        <taxon>Eubrachyura</taxon>
        <taxon>Portunoidea</taxon>
        <taxon>Portunidae</taxon>
        <taxon>Portuninae</taxon>
        <taxon>Portunus</taxon>
    </lineage>
</organism>
<accession>A0A5B7HY29</accession>
<keyword evidence="2" id="KW-1185">Reference proteome</keyword>
<dbReference type="AlphaFoldDB" id="A0A5B7HY29"/>
<proteinExistence type="predicted"/>
<gene>
    <name evidence="1" type="ORF">E2C01_068943</name>
</gene>
<dbReference type="Proteomes" id="UP000324222">
    <property type="component" value="Unassembled WGS sequence"/>
</dbReference>
<evidence type="ECO:0000313" key="2">
    <source>
        <dbReference type="Proteomes" id="UP000324222"/>
    </source>
</evidence>
<name>A0A5B7HY29_PORTR</name>
<evidence type="ECO:0000313" key="1">
    <source>
        <dbReference type="EMBL" id="MPC74579.1"/>
    </source>
</evidence>
<sequence length="80" mass="9161">MHEVFAGTRRGYGNEAIVFVWRPRALERTLDHPGHPHRHGVLQSVGPNDSIWTPTRLLASATWPYSETLPLRISTTFERL</sequence>
<reference evidence="1" key="1">
    <citation type="submission" date="2019-05" db="EMBL/GenBank/DDBJ databases">
        <title>Another draft genome of Portunus trituberculatus and its Hox gene families provides insights of decapod evolution.</title>
        <authorList>
            <person name="Jeong J.-H."/>
            <person name="Song I."/>
            <person name="Kim S."/>
            <person name="Choi T."/>
            <person name="Kim D."/>
            <person name="Ryu S."/>
            <person name="Kim W."/>
        </authorList>
    </citation>
    <scope>NUCLEOTIDE SEQUENCE [LARGE SCALE GENOMIC DNA]</scope>
    <source>
        <tissue evidence="1">Muscle</tissue>
    </source>
</reference>
<dbReference type="EMBL" id="VSRR010039214">
    <property type="protein sequence ID" value="MPC74579.1"/>
    <property type="molecule type" value="Genomic_DNA"/>
</dbReference>